<dbReference type="EMBL" id="HBEW01004047">
    <property type="protein sequence ID" value="CAD8581554.1"/>
    <property type="molecule type" value="Transcribed_RNA"/>
</dbReference>
<evidence type="ECO:0000256" key="1">
    <source>
        <dbReference type="SAM" id="MobiDB-lite"/>
    </source>
</evidence>
<feature type="region of interest" description="Disordered" evidence="1">
    <location>
        <begin position="43"/>
        <end position="113"/>
    </location>
</feature>
<reference evidence="2" key="1">
    <citation type="submission" date="2021-01" db="EMBL/GenBank/DDBJ databases">
        <authorList>
            <person name="Corre E."/>
            <person name="Pelletier E."/>
            <person name="Niang G."/>
            <person name="Scheremetjew M."/>
            <person name="Finn R."/>
            <person name="Kale V."/>
            <person name="Holt S."/>
            <person name="Cochrane G."/>
            <person name="Meng A."/>
            <person name="Brown T."/>
            <person name="Cohen L."/>
        </authorList>
    </citation>
    <scope>NUCLEOTIDE SEQUENCE</scope>
    <source>
        <strain evidence="2">Clade-D-RCC2572</strain>
    </source>
</reference>
<accession>A0A7S0PNU5</accession>
<protein>
    <submittedName>
        <fullName evidence="2">Uncharacterized protein</fullName>
    </submittedName>
</protein>
<evidence type="ECO:0000313" key="2">
    <source>
        <dbReference type="EMBL" id="CAD8581554.1"/>
    </source>
</evidence>
<dbReference type="AlphaFoldDB" id="A0A7S0PNU5"/>
<organism evidence="2">
    <name type="scientific">Ostreococcus mediterraneus</name>
    <dbReference type="NCBI Taxonomy" id="1486918"/>
    <lineage>
        <taxon>Eukaryota</taxon>
        <taxon>Viridiplantae</taxon>
        <taxon>Chlorophyta</taxon>
        <taxon>Mamiellophyceae</taxon>
        <taxon>Mamiellales</taxon>
        <taxon>Bathycoccaceae</taxon>
        <taxon>Ostreococcus</taxon>
    </lineage>
</organism>
<sequence>MTSTSSTTLIPAHASGGERDWVIFNTALVYAAAGSRGVEALGDGDAVARRRRPTSTPDASAKKRNQRVSDDDEDEDEDDEDEGNDSDDAYGIDDENQNDDNEKNNESDDDPVDDDAEFVGAKLLFLHCCAAFIRDARTRLEAFATWTTHPSTTNADKRRAIGLIQNALLYRFVVDVAPSDGDRAALFSHLVDTACLASERIAAQTRDGACVSSATYHSSSSTSIACAPTTNGNEDCGVFEISAAARDACECVRALLDAAEDAEGASRRHAKIRVQLEDAYANQWKCLGQARLAEASAKRAFMRDIRHHSHKLTRARDLLARVVDRRHAPGILLGGLGDNSIVNGQGARDVFEYISSDVIRAIKSQQHSQGSGDFALASAALGALASAAALGAADAFDAASYVDALVACVDALEGEFARSHVCDSTNVLVSLNIAKALAESASATT</sequence>
<gene>
    <name evidence="2" type="ORF">OMED0929_LOCUS3393</name>
</gene>
<name>A0A7S0PNU5_9CHLO</name>
<proteinExistence type="predicted"/>
<feature type="compositionally biased region" description="Acidic residues" evidence="1">
    <location>
        <begin position="70"/>
        <end position="99"/>
    </location>
</feature>